<dbReference type="PROSITE" id="PS51320">
    <property type="entry name" value="TIFY"/>
    <property type="match status" value="1"/>
</dbReference>
<evidence type="ECO:0000256" key="2">
    <source>
        <dbReference type="ARBA" id="ARBA00022819"/>
    </source>
</evidence>
<dbReference type="GO" id="GO:0031347">
    <property type="term" value="P:regulation of defense response"/>
    <property type="evidence" value="ECO:0007669"/>
    <property type="project" value="UniProtKB-UniRule"/>
</dbReference>
<evidence type="ECO:0000313" key="8">
    <source>
        <dbReference type="RefSeq" id="XP_008803915.2"/>
    </source>
</evidence>
<dbReference type="Pfam" id="PF06200">
    <property type="entry name" value="tify"/>
    <property type="match status" value="1"/>
</dbReference>
<dbReference type="GO" id="GO:0005634">
    <property type="term" value="C:nucleus"/>
    <property type="evidence" value="ECO:0007669"/>
    <property type="project" value="UniProtKB-SubCell"/>
</dbReference>
<dbReference type="GO" id="GO:2000022">
    <property type="term" value="P:regulation of jasmonic acid mediated signaling pathway"/>
    <property type="evidence" value="ECO:0007669"/>
    <property type="project" value="UniProtKB-UniRule"/>
</dbReference>
<evidence type="ECO:0000256" key="1">
    <source>
        <dbReference type="ARBA" id="ARBA00008614"/>
    </source>
</evidence>
<comment type="function">
    <text evidence="4">Repressor of jasmonate responses.</text>
</comment>
<dbReference type="Proteomes" id="UP000228380">
    <property type="component" value="Unplaced"/>
</dbReference>
<dbReference type="Pfam" id="PF09425">
    <property type="entry name" value="Jas_motif"/>
    <property type="match status" value="1"/>
</dbReference>
<feature type="region of interest" description="Disordered" evidence="5">
    <location>
        <begin position="1"/>
        <end position="28"/>
    </location>
</feature>
<dbReference type="AlphaFoldDB" id="A0A8B7CQ19"/>
<dbReference type="GO" id="GO:0009611">
    <property type="term" value="P:response to wounding"/>
    <property type="evidence" value="ECO:0007669"/>
    <property type="project" value="UniProtKB-UniRule"/>
</dbReference>
<dbReference type="GeneID" id="103717353"/>
<organism evidence="7 8">
    <name type="scientific">Phoenix dactylifera</name>
    <name type="common">Date palm</name>
    <dbReference type="NCBI Taxonomy" id="42345"/>
    <lineage>
        <taxon>Eukaryota</taxon>
        <taxon>Viridiplantae</taxon>
        <taxon>Streptophyta</taxon>
        <taxon>Embryophyta</taxon>
        <taxon>Tracheophyta</taxon>
        <taxon>Spermatophyta</taxon>
        <taxon>Magnoliopsida</taxon>
        <taxon>Liliopsida</taxon>
        <taxon>Arecaceae</taxon>
        <taxon>Coryphoideae</taxon>
        <taxon>Phoeniceae</taxon>
        <taxon>Phoenix</taxon>
    </lineage>
</organism>
<proteinExistence type="inferred from homology"/>
<evidence type="ECO:0000259" key="6">
    <source>
        <dbReference type="PROSITE" id="PS51320"/>
    </source>
</evidence>
<comment type="similarity">
    <text evidence="1 4">Belongs to the TIFY/JAZ family.</text>
</comment>
<evidence type="ECO:0000313" key="7">
    <source>
        <dbReference type="Proteomes" id="UP000228380"/>
    </source>
</evidence>
<protein>
    <recommendedName>
        <fullName evidence="4">Protein TIFY</fullName>
    </recommendedName>
    <alternativeName>
        <fullName evidence="4">Jasmonate ZIM domain-containing protein</fullName>
    </alternativeName>
</protein>
<evidence type="ECO:0000256" key="3">
    <source>
        <dbReference type="ARBA" id="ARBA00022843"/>
    </source>
</evidence>
<reference evidence="8" key="1">
    <citation type="submission" date="2025-08" db="UniProtKB">
        <authorList>
            <consortium name="RefSeq"/>
        </authorList>
    </citation>
    <scope>IDENTIFICATION</scope>
    <source>
        <tissue evidence="8">Young leaves</tissue>
    </source>
</reference>
<evidence type="ECO:0000256" key="4">
    <source>
        <dbReference type="RuleBase" id="RU369065"/>
    </source>
</evidence>
<evidence type="ECO:0000256" key="5">
    <source>
        <dbReference type="SAM" id="MobiDB-lite"/>
    </source>
</evidence>
<keyword evidence="7" id="KW-1185">Reference proteome</keyword>
<name>A0A8B7CQ19_PHODC</name>
<feature type="domain" description="Tify" evidence="6">
    <location>
        <begin position="194"/>
        <end position="229"/>
    </location>
</feature>
<dbReference type="KEGG" id="pda:103717353"/>
<dbReference type="OrthoDB" id="1939212at2759"/>
<gene>
    <name evidence="8" type="primary">LOC103717353</name>
</gene>
<accession>A0A8B7CQ19</accession>
<dbReference type="RefSeq" id="XP_008803915.2">
    <property type="nucleotide sequence ID" value="XM_008805693.4"/>
</dbReference>
<comment type="subcellular location">
    <subcellularLocation>
        <location evidence="4">Nucleus</location>
    </subcellularLocation>
</comment>
<sequence>MERDFLGINAKDSGPPPKEDGRGSRQDPVYVGGSALQWPFLNATTATQQFVSFKQHEERPKKIAFDQFSSGFQPISTVDAFKANHRSFPALALQKPFGLDGQGVHQYSMQVSQPQHSGSFGACAHQLNEPRMLPHVSHHSLPVTRSSPFLKVQGASNLAVTSLKQQPFGGGLAASAPVGDSVVGALAPRSVTKTASKFAQLTIFYAGAVNVFDDVPLDKAQAVMLLASKGSNATSNAVKPRCEPLAPAPTKLAGSDVLSTNQNLTPTSSHVASPCSGLSSPLSVTSQTVPNCGGGSTINDDTAVVKTVGSLAPTSQNEPSKTLTAALGSSSVATVAPRAVPQARRASLARFLEKRKERVTNAIPYSCIKKSQENASGLEYANVSSKSSSADIAFSSNREDSWCLGQQKNIAGNGESPNTKFVI</sequence>
<dbReference type="InterPro" id="IPR018467">
    <property type="entry name" value="CCT_CS"/>
</dbReference>
<comment type="domain">
    <text evidence="4">The jas domain is required for interaction with COI1.</text>
</comment>
<keyword evidence="2 4" id="KW-1184">Jasmonic acid signaling pathway</keyword>
<keyword evidence="4" id="KW-0539">Nucleus</keyword>
<dbReference type="PANTHER" id="PTHR33077">
    <property type="entry name" value="PROTEIN TIFY 4A-RELATED-RELATED"/>
    <property type="match status" value="1"/>
</dbReference>
<dbReference type="InterPro" id="IPR010399">
    <property type="entry name" value="Tify_dom"/>
</dbReference>
<keyword evidence="3" id="KW-0832">Ubl conjugation</keyword>
<dbReference type="SMART" id="SM00979">
    <property type="entry name" value="TIFY"/>
    <property type="match status" value="1"/>
</dbReference>
<dbReference type="InterPro" id="IPR040390">
    <property type="entry name" value="TIFY/JAZ"/>
</dbReference>
<dbReference type="PANTHER" id="PTHR33077:SF90">
    <property type="entry name" value="PROTEIN TIFY 7"/>
    <property type="match status" value="1"/>
</dbReference>